<dbReference type="Gene3D" id="3.30.160.190">
    <property type="entry name" value="atu1810 like domain"/>
    <property type="match status" value="1"/>
</dbReference>
<keyword evidence="3" id="KW-0679">Respiratory chain</keyword>
<evidence type="ECO:0000256" key="7">
    <source>
        <dbReference type="SAM" id="MobiDB-lite"/>
    </source>
</evidence>
<evidence type="ECO:0000256" key="2">
    <source>
        <dbReference type="ARBA" id="ARBA00022448"/>
    </source>
</evidence>
<evidence type="ECO:0000256" key="4">
    <source>
        <dbReference type="ARBA" id="ARBA00022946"/>
    </source>
</evidence>
<evidence type="ECO:0000256" key="6">
    <source>
        <dbReference type="ARBA" id="ARBA00023136"/>
    </source>
</evidence>
<reference evidence="8 9" key="2">
    <citation type="submission" date="2019-01" db="EMBL/GenBank/DDBJ databases">
        <authorList>
            <person name="Li Y."/>
        </authorList>
    </citation>
    <scope>NUCLEOTIDE SEQUENCE [LARGE SCALE GENOMIC DNA]</scope>
    <source>
        <strain evidence="8 9">D19-10-3-21</strain>
    </source>
</reference>
<evidence type="ECO:0000313" key="8">
    <source>
        <dbReference type="EMBL" id="RWR31973.1"/>
    </source>
</evidence>
<keyword evidence="4" id="KW-0809">Transit peptide</keyword>
<gene>
    <name evidence="8" type="ORF">D2T31_03165</name>
</gene>
<comment type="subcellular location">
    <subcellularLocation>
        <location evidence="1">Membrane</location>
    </subcellularLocation>
</comment>
<feature type="compositionally biased region" description="Polar residues" evidence="7">
    <location>
        <begin position="9"/>
        <end position="22"/>
    </location>
</feature>
<feature type="region of interest" description="Disordered" evidence="7">
    <location>
        <begin position="114"/>
        <end position="136"/>
    </location>
</feature>
<feature type="compositionally biased region" description="Polar residues" evidence="7">
    <location>
        <begin position="114"/>
        <end position="123"/>
    </location>
</feature>
<evidence type="ECO:0000256" key="1">
    <source>
        <dbReference type="ARBA" id="ARBA00004370"/>
    </source>
</evidence>
<dbReference type="Pfam" id="PF04800">
    <property type="entry name" value="NDUS4"/>
    <property type="match status" value="1"/>
</dbReference>
<reference evidence="8 9" key="1">
    <citation type="submission" date="2019-01" db="EMBL/GenBank/DDBJ databases">
        <title>Sinorhodobacter populi sp. nov. isolated from the symptomatic bark tissue of Populus euramericana canker.</title>
        <authorList>
            <person name="Xu G."/>
        </authorList>
    </citation>
    <scope>NUCLEOTIDE SEQUENCE [LARGE SCALE GENOMIC DNA]</scope>
    <source>
        <strain evidence="8 9">D19-10-3-21</strain>
    </source>
</reference>
<evidence type="ECO:0000313" key="9">
    <source>
        <dbReference type="Proteomes" id="UP000285295"/>
    </source>
</evidence>
<protein>
    <submittedName>
        <fullName evidence="8">ETC complex I subunit</fullName>
    </submittedName>
</protein>
<evidence type="ECO:0000256" key="5">
    <source>
        <dbReference type="ARBA" id="ARBA00022982"/>
    </source>
</evidence>
<accession>A0A443KGU6</accession>
<dbReference type="Proteomes" id="UP000285295">
    <property type="component" value="Unassembled WGS sequence"/>
</dbReference>
<dbReference type="GO" id="GO:0022900">
    <property type="term" value="P:electron transport chain"/>
    <property type="evidence" value="ECO:0007669"/>
    <property type="project" value="InterPro"/>
</dbReference>
<feature type="region of interest" description="Disordered" evidence="7">
    <location>
        <begin position="1"/>
        <end position="25"/>
    </location>
</feature>
<dbReference type="AlphaFoldDB" id="A0A443KGU6"/>
<organism evidence="8 9">
    <name type="scientific">Paenirhodobacter populi</name>
    <dbReference type="NCBI Taxonomy" id="2306993"/>
    <lineage>
        <taxon>Bacteria</taxon>
        <taxon>Pseudomonadati</taxon>
        <taxon>Pseudomonadota</taxon>
        <taxon>Alphaproteobacteria</taxon>
        <taxon>Rhodobacterales</taxon>
        <taxon>Rhodobacter group</taxon>
        <taxon>Paenirhodobacter</taxon>
    </lineage>
</organism>
<dbReference type="InterPro" id="IPR038532">
    <property type="entry name" value="NDUFS4-like_sf"/>
</dbReference>
<comment type="caution">
    <text evidence="8">The sequence shown here is derived from an EMBL/GenBank/DDBJ whole genome shotgun (WGS) entry which is preliminary data.</text>
</comment>
<sequence length="254" mass="28322">MEMTRQIHRSTGNSIPQEWPSNDNRHKALSMGRSVFPDGAVARIYKPSRAVTTSGKARTKGWRLVFERRTAPFIEPLMGYTGGDDTLTQVELSFPTLQSAIRYAERQGLTYMVQTPPRQTTGNGRRKRADKKPAYVGKSTHAFSDATLDRLGLAALRETYGRALDGAANRNDPSGPESWTTPIKVVSDPTLTLEAKRAILMNWAWTEYLIDQATNEGMPENDRPSRLDEVEQALLALEREVADDRDVSGTRKAA</sequence>
<dbReference type="GO" id="GO:0016020">
    <property type="term" value="C:membrane"/>
    <property type="evidence" value="ECO:0007669"/>
    <property type="project" value="UniProtKB-SubCell"/>
</dbReference>
<dbReference type="InterPro" id="IPR006885">
    <property type="entry name" value="NADH_UbQ_FeS_4_mit-like"/>
</dbReference>
<proteinExistence type="predicted"/>
<keyword evidence="2" id="KW-0813">Transport</keyword>
<keyword evidence="5" id="KW-0249">Electron transport</keyword>
<keyword evidence="6" id="KW-0472">Membrane</keyword>
<dbReference type="EMBL" id="SAUX01000002">
    <property type="protein sequence ID" value="RWR31973.1"/>
    <property type="molecule type" value="Genomic_DNA"/>
</dbReference>
<dbReference type="OrthoDB" id="7267013at2"/>
<name>A0A443KGU6_9RHOB</name>
<evidence type="ECO:0000256" key="3">
    <source>
        <dbReference type="ARBA" id="ARBA00022660"/>
    </source>
</evidence>